<comment type="caution">
    <text evidence="2">The sequence shown here is derived from an EMBL/GenBank/DDBJ whole genome shotgun (WGS) entry which is preliminary data.</text>
</comment>
<protein>
    <submittedName>
        <fullName evidence="2">Uncharacterized protein</fullName>
    </submittedName>
</protein>
<evidence type="ECO:0000313" key="3">
    <source>
        <dbReference type="Proteomes" id="UP000285405"/>
    </source>
</evidence>
<feature type="region of interest" description="Disordered" evidence="1">
    <location>
        <begin position="450"/>
        <end position="471"/>
    </location>
</feature>
<accession>A0A420HIG7</accession>
<feature type="non-terminal residue" evidence="2">
    <location>
        <position position="471"/>
    </location>
</feature>
<organism evidence="2 3">
    <name type="scientific">Golovinomyces cichoracearum</name>
    <dbReference type="NCBI Taxonomy" id="62708"/>
    <lineage>
        <taxon>Eukaryota</taxon>
        <taxon>Fungi</taxon>
        <taxon>Dikarya</taxon>
        <taxon>Ascomycota</taxon>
        <taxon>Pezizomycotina</taxon>
        <taxon>Leotiomycetes</taxon>
        <taxon>Erysiphales</taxon>
        <taxon>Erysiphaceae</taxon>
        <taxon>Golovinomyces</taxon>
    </lineage>
</organism>
<sequence length="471" mass="54441">MSSVKNFKNQNSTEDSFLYTKTEKNNVPKSHNPKLQCLPVEFPPPMDHLVKFKPSIPNEENDRTFWDEKIEEKFTFPGMTSGWKFKKIFNLDSLLYGSDKHDVNNNDVKFVLNYIAANENTNLGIYLLEDKDLINVKTSADIEGWAAKNPESSRKLLAEAIPLASNHVYNLEYMGYVKLNLSYLVKLNENFKELWHQWAHRQDEVQVLINDLSGKDETIRLLDQDIEVAIQVAELSESLRQRTNCEVEGDNIGSLGHEKKEKCSAPPRALTQLEQKLTSVKYTGNNYLDILKMRCENMGFLQYIESLQPPSKFAVVFAQSRIDGSPASLIRQLTLSGQEFPSLYELLKFMYQKYGIKDLYSYYERNFNAMKWPSGLDQYQNLAIFRAQIAPCKDILRWTNRATISRFLTKLPLWTQRDLATLRRNYTSRQLLAESRKSLLNENKVPIIDKSNNNKLSPDTSSPELKSNYPT</sequence>
<name>A0A420HIG7_9PEZI</name>
<dbReference type="OrthoDB" id="3601698at2759"/>
<gene>
    <name evidence="2" type="ORF">GcC1_191031</name>
</gene>
<evidence type="ECO:0000313" key="2">
    <source>
        <dbReference type="EMBL" id="RKF57179.1"/>
    </source>
</evidence>
<dbReference type="Proteomes" id="UP000285405">
    <property type="component" value="Unassembled WGS sequence"/>
</dbReference>
<reference evidence="2 3" key="1">
    <citation type="journal article" date="2018" name="BMC Genomics">
        <title>Comparative genome analyses reveal sequence features reflecting distinct modes of host-adaptation between dicot and monocot powdery mildew.</title>
        <authorList>
            <person name="Wu Y."/>
            <person name="Ma X."/>
            <person name="Pan Z."/>
            <person name="Kale S.D."/>
            <person name="Song Y."/>
            <person name="King H."/>
            <person name="Zhang Q."/>
            <person name="Presley C."/>
            <person name="Deng X."/>
            <person name="Wei C.I."/>
            <person name="Xiao S."/>
        </authorList>
    </citation>
    <scope>NUCLEOTIDE SEQUENCE [LARGE SCALE GENOMIC DNA]</scope>
    <source>
        <strain evidence="2">UCSC1</strain>
    </source>
</reference>
<proteinExistence type="predicted"/>
<dbReference type="AlphaFoldDB" id="A0A420HIG7"/>
<evidence type="ECO:0000256" key="1">
    <source>
        <dbReference type="SAM" id="MobiDB-lite"/>
    </source>
</evidence>
<dbReference type="EMBL" id="MCBR01019153">
    <property type="protein sequence ID" value="RKF57179.1"/>
    <property type="molecule type" value="Genomic_DNA"/>
</dbReference>